<gene>
    <name evidence="1" type="ORF">BDN71DRAFT_523140</name>
</gene>
<reference evidence="1" key="1">
    <citation type="submission" date="2020-11" db="EMBL/GenBank/DDBJ databases">
        <authorList>
            <consortium name="DOE Joint Genome Institute"/>
            <person name="Ahrendt S."/>
            <person name="Riley R."/>
            <person name="Andreopoulos W."/>
            <person name="Labutti K."/>
            <person name="Pangilinan J."/>
            <person name="Ruiz-Duenas F.J."/>
            <person name="Barrasa J.M."/>
            <person name="Sanchez-Garcia M."/>
            <person name="Camarero S."/>
            <person name="Miyauchi S."/>
            <person name="Serrano A."/>
            <person name="Linde D."/>
            <person name="Babiker R."/>
            <person name="Drula E."/>
            <person name="Ayuso-Fernandez I."/>
            <person name="Pacheco R."/>
            <person name="Padilla G."/>
            <person name="Ferreira P."/>
            <person name="Barriuso J."/>
            <person name="Kellner H."/>
            <person name="Castanera R."/>
            <person name="Alfaro M."/>
            <person name="Ramirez L."/>
            <person name="Pisabarro A.G."/>
            <person name="Kuo A."/>
            <person name="Tritt A."/>
            <person name="Lipzen A."/>
            <person name="He G."/>
            <person name="Yan M."/>
            <person name="Ng V."/>
            <person name="Cullen D."/>
            <person name="Martin F."/>
            <person name="Rosso M.-N."/>
            <person name="Henrissat B."/>
            <person name="Hibbett D."/>
            <person name="Martinez A.T."/>
            <person name="Grigoriev I.V."/>
        </authorList>
    </citation>
    <scope>NUCLEOTIDE SEQUENCE</scope>
    <source>
        <strain evidence="1">ATCC 90797</strain>
    </source>
</reference>
<sequence>MGQLDVDISDLASKLRVSDAEKPCEGDFSTLTRAEAVFWLKLIGAADLQSRSAIDRDVFKHLKHALWDARWIDNLFYGKAFSENPKLNPSNLPAWPDWRQPHPEVIRDNIGVAMPMDGFKDARKLDSYVMRHFNMSAFTPAENQGCDDGESTTNACLLVDRHRGEDGIRSVG</sequence>
<evidence type="ECO:0000313" key="2">
    <source>
        <dbReference type="Proteomes" id="UP000807025"/>
    </source>
</evidence>
<accession>A0A9P5ZHK4</accession>
<dbReference type="Proteomes" id="UP000807025">
    <property type="component" value="Unassembled WGS sequence"/>
</dbReference>
<proteinExistence type="predicted"/>
<organism evidence="1 2">
    <name type="scientific">Pleurotus eryngii</name>
    <name type="common">Boletus of the steppes</name>
    <dbReference type="NCBI Taxonomy" id="5323"/>
    <lineage>
        <taxon>Eukaryota</taxon>
        <taxon>Fungi</taxon>
        <taxon>Dikarya</taxon>
        <taxon>Basidiomycota</taxon>
        <taxon>Agaricomycotina</taxon>
        <taxon>Agaricomycetes</taxon>
        <taxon>Agaricomycetidae</taxon>
        <taxon>Agaricales</taxon>
        <taxon>Pleurotineae</taxon>
        <taxon>Pleurotaceae</taxon>
        <taxon>Pleurotus</taxon>
    </lineage>
</organism>
<protein>
    <submittedName>
        <fullName evidence="1">Uncharacterized protein</fullName>
    </submittedName>
</protein>
<dbReference type="OrthoDB" id="437457at2759"/>
<name>A0A9P5ZHK4_PLEER</name>
<comment type="caution">
    <text evidence="1">The sequence shown here is derived from an EMBL/GenBank/DDBJ whole genome shotgun (WGS) entry which is preliminary data.</text>
</comment>
<dbReference type="AlphaFoldDB" id="A0A9P5ZHK4"/>
<keyword evidence="2" id="KW-1185">Reference proteome</keyword>
<dbReference type="EMBL" id="MU154725">
    <property type="protein sequence ID" value="KAF9488208.1"/>
    <property type="molecule type" value="Genomic_DNA"/>
</dbReference>
<evidence type="ECO:0000313" key="1">
    <source>
        <dbReference type="EMBL" id="KAF9488208.1"/>
    </source>
</evidence>